<keyword evidence="3" id="KW-0238">DNA-binding</keyword>
<dbReference type="Gene3D" id="1.10.10.10">
    <property type="entry name" value="Winged helix-like DNA-binding domain superfamily/Winged helix DNA-binding domain"/>
    <property type="match status" value="1"/>
</dbReference>
<dbReference type="PRINTS" id="PR00039">
    <property type="entry name" value="HTHLYSR"/>
</dbReference>
<dbReference type="Pfam" id="PF00126">
    <property type="entry name" value="HTH_1"/>
    <property type="match status" value="1"/>
</dbReference>
<dbReference type="InterPro" id="IPR036388">
    <property type="entry name" value="WH-like_DNA-bd_sf"/>
</dbReference>
<accession>A0A934SYF4</accession>
<keyword evidence="4" id="KW-0804">Transcription</keyword>
<evidence type="ECO:0000259" key="5">
    <source>
        <dbReference type="PROSITE" id="PS50931"/>
    </source>
</evidence>
<comment type="caution">
    <text evidence="6">The sequence shown here is derived from an EMBL/GenBank/DDBJ whole genome shotgun (WGS) entry which is preliminary data.</text>
</comment>
<dbReference type="Pfam" id="PF03466">
    <property type="entry name" value="LysR_substrate"/>
    <property type="match status" value="1"/>
</dbReference>
<sequence>MDLKDIDLNLLVVFQQLYMERRVSVVAEKLGLTQPAVSNALSRLRKMMDDELFLRTGRGMEPTPYASQLAEPIAYALATIRETLERRVEFDPAHSTRRFTIAMTDLGVIHLLPRLMSTLALMAPGVTISTVRNTASDLGEDMEAGRVDFAIGLLPQLKSGFFQRRLFKQRYVCMFRSGHALDRKKITVKDFESAQHAVVIAGGTGHAMLDQTIERRGITRKVMLTVPHFVALGHILASTDMIASVPERYARESMQPFGLKYLPHPVPLPEFGVSLFWHAKFNREPGSLWLRKAVLDLFSD</sequence>
<dbReference type="SUPFAM" id="SSF53850">
    <property type="entry name" value="Periplasmic binding protein-like II"/>
    <property type="match status" value="1"/>
</dbReference>
<dbReference type="SUPFAM" id="SSF46785">
    <property type="entry name" value="Winged helix' DNA-binding domain"/>
    <property type="match status" value="1"/>
</dbReference>
<gene>
    <name evidence="6" type="ORF">JJB74_10230</name>
</gene>
<reference evidence="6" key="1">
    <citation type="submission" date="2021-01" db="EMBL/GenBank/DDBJ databases">
        <title>Genome sequence of strain Noviherbaspirillum sp. DKR-6.</title>
        <authorList>
            <person name="Chaudhary D.K."/>
        </authorList>
    </citation>
    <scope>NUCLEOTIDE SEQUENCE</scope>
    <source>
        <strain evidence="6">DKR-6</strain>
    </source>
</reference>
<evidence type="ECO:0000313" key="7">
    <source>
        <dbReference type="Proteomes" id="UP000622890"/>
    </source>
</evidence>
<dbReference type="GO" id="GO:0003700">
    <property type="term" value="F:DNA-binding transcription factor activity"/>
    <property type="evidence" value="ECO:0007669"/>
    <property type="project" value="InterPro"/>
</dbReference>
<dbReference type="EMBL" id="JAEPBG010000003">
    <property type="protein sequence ID" value="MBK4734984.1"/>
    <property type="molecule type" value="Genomic_DNA"/>
</dbReference>
<evidence type="ECO:0000256" key="3">
    <source>
        <dbReference type="ARBA" id="ARBA00023125"/>
    </source>
</evidence>
<dbReference type="GO" id="GO:0003677">
    <property type="term" value="F:DNA binding"/>
    <property type="evidence" value="ECO:0007669"/>
    <property type="project" value="UniProtKB-KW"/>
</dbReference>
<dbReference type="InterPro" id="IPR036390">
    <property type="entry name" value="WH_DNA-bd_sf"/>
</dbReference>
<dbReference type="PANTHER" id="PTHR30118">
    <property type="entry name" value="HTH-TYPE TRANSCRIPTIONAL REGULATOR LEUO-RELATED"/>
    <property type="match status" value="1"/>
</dbReference>
<comment type="similarity">
    <text evidence="1">Belongs to the LysR transcriptional regulatory family.</text>
</comment>
<dbReference type="CDD" id="cd08459">
    <property type="entry name" value="PBP2_DntR_NahR_LinR_like"/>
    <property type="match status" value="1"/>
</dbReference>
<evidence type="ECO:0000256" key="4">
    <source>
        <dbReference type="ARBA" id="ARBA00023163"/>
    </source>
</evidence>
<dbReference type="RefSeq" id="WP_200591750.1">
    <property type="nucleotide sequence ID" value="NZ_JAEPBG010000003.1"/>
</dbReference>
<proteinExistence type="inferred from homology"/>
<name>A0A934SYF4_9BURK</name>
<keyword evidence="7" id="KW-1185">Reference proteome</keyword>
<dbReference type="Proteomes" id="UP000622890">
    <property type="component" value="Unassembled WGS sequence"/>
</dbReference>
<evidence type="ECO:0000256" key="1">
    <source>
        <dbReference type="ARBA" id="ARBA00009437"/>
    </source>
</evidence>
<keyword evidence="2" id="KW-0805">Transcription regulation</keyword>
<dbReference type="PANTHER" id="PTHR30118:SF15">
    <property type="entry name" value="TRANSCRIPTIONAL REGULATORY PROTEIN"/>
    <property type="match status" value="1"/>
</dbReference>
<dbReference type="InterPro" id="IPR005119">
    <property type="entry name" value="LysR_subst-bd"/>
</dbReference>
<dbReference type="AlphaFoldDB" id="A0A934SYF4"/>
<evidence type="ECO:0000256" key="2">
    <source>
        <dbReference type="ARBA" id="ARBA00023015"/>
    </source>
</evidence>
<dbReference type="InterPro" id="IPR050389">
    <property type="entry name" value="LysR-type_TF"/>
</dbReference>
<protein>
    <submittedName>
        <fullName evidence="6">LysR family transcriptional regulator</fullName>
    </submittedName>
</protein>
<organism evidence="6 7">
    <name type="scientific">Noviherbaspirillum pedocola</name>
    <dbReference type="NCBI Taxonomy" id="2801341"/>
    <lineage>
        <taxon>Bacteria</taxon>
        <taxon>Pseudomonadati</taxon>
        <taxon>Pseudomonadota</taxon>
        <taxon>Betaproteobacteria</taxon>
        <taxon>Burkholderiales</taxon>
        <taxon>Oxalobacteraceae</taxon>
        <taxon>Noviherbaspirillum</taxon>
    </lineage>
</organism>
<dbReference type="PROSITE" id="PS50931">
    <property type="entry name" value="HTH_LYSR"/>
    <property type="match status" value="1"/>
</dbReference>
<dbReference type="InterPro" id="IPR000847">
    <property type="entry name" value="LysR_HTH_N"/>
</dbReference>
<feature type="domain" description="HTH lysR-type" evidence="5">
    <location>
        <begin position="6"/>
        <end position="63"/>
    </location>
</feature>
<dbReference type="Gene3D" id="3.40.190.10">
    <property type="entry name" value="Periplasmic binding protein-like II"/>
    <property type="match status" value="2"/>
</dbReference>
<evidence type="ECO:0000313" key="6">
    <source>
        <dbReference type="EMBL" id="MBK4734984.1"/>
    </source>
</evidence>